<evidence type="ECO:0000256" key="1">
    <source>
        <dbReference type="SAM" id="MobiDB-lite"/>
    </source>
</evidence>
<gene>
    <name evidence="2" type="ORF">L195_g061345</name>
</gene>
<reference evidence="2 3" key="2">
    <citation type="journal article" date="2017" name="Front. Plant Sci.">
        <title>Gene Classification and Mining of Molecular Markers Useful in Red Clover (Trifolium pratense) Breeding.</title>
        <authorList>
            <person name="Istvanek J."/>
            <person name="Dluhosova J."/>
            <person name="Dluhos P."/>
            <person name="Patkova L."/>
            <person name="Nedelnik J."/>
            <person name="Repkova J."/>
        </authorList>
    </citation>
    <scope>NUCLEOTIDE SEQUENCE [LARGE SCALE GENOMIC DNA]</scope>
    <source>
        <strain evidence="3">cv. Tatra</strain>
        <tissue evidence="2">Young leaves</tissue>
    </source>
</reference>
<evidence type="ECO:0000313" key="3">
    <source>
        <dbReference type="Proteomes" id="UP000236291"/>
    </source>
</evidence>
<sequence length="107" mass="12186">GRVSEPAPEEKKKKKTIASSSTPEPEHVIEPSEPYVTTETEKVYVPPIPFPQRVQQNKKNKVEEDKEILDTFRKVAVNIPLLDAIKQIPKYAKFLIDLCKQEEGEGK</sequence>
<feature type="region of interest" description="Disordered" evidence="1">
    <location>
        <begin position="1"/>
        <end position="37"/>
    </location>
</feature>
<evidence type="ECO:0000313" key="2">
    <source>
        <dbReference type="EMBL" id="PNX62865.1"/>
    </source>
</evidence>
<protein>
    <submittedName>
        <fullName evidence="2">Uncharacterized protein</fullName>
    </submittedName>
</protein>
<organism evidence="2 3">
    <name type="scientific">Trifolium pratense</name>
    <name type="common">Red clover</name>
    <dbReference type="NCBI Taxonomy" id="57577"/>
    <lineage>
        <taxon>Eukaryota</taxon>
        <taxon>Viridiplantae</taxon>
        <taxon>Streptophyta</taxon>
        <taxon>Embryophyta</taxon>
        <taxon>Tracheophyta</taxon>
        <taxon>Spermatophyta</taxon>
        <taxon>Magnoliopsida</taxon>
        <taxon>eudicotyledons</taxon>
        <taxon>Gunneridae</taxon>
        <taxon>Pentapetalae</taxon>
        <taxon>rosids</taxon>
        <taxon>fabids</taxon>
        <taxon>Fabales</taxon>
        <taxon>Fabaceae</taxon>
        <taxon>Papilionoideae</taxon>
        <taxon>50 kb inversion clade</taxon>
        <taxon>NPAAA clade</taxon>
        <taxon>Hologalegina</taxon>
        <taxon>IRL clade</taxon>
        <taxon>Trifolieae</taxon>
        <taxon>Trifolium</taxon>
    </lineage>
</organism>
<dbReference type="AlphaFoldDB" id="A0A2K3K998"/>
<proteinExistence type="predicted"/>
<feature type="non-terminal residue" evidence="2">
    <location>
        <position position="1"/>
    </location>
</feature>
<name>A0A2K3K998_TRIPR</name>
<dbReference type="EMBL" id="ASHM01151028">
    <property type="protein sequence ID" value="PNX62865.1"/>
    <property type="molecule type" value="Genomic_DNA"/>
</dbReference>
<accession>A0A2K3K998</accession>
<reference evidence="2 3" key="1">
    <citation type="journal article" date="2014" name="Am. J. Bot.">
        <title>Genome assembly and annotation for red clover (Trifolium pratense; Fabaceae).</title>
        <authorList>
            <person name="Istvanek J."/>
            <person name="Jaros M."/>
            <person name="Krenek A."/>
            <person name="Repkova J."/>
        </authorList>
    </citation>
    <scope>NUCLEOTIDE SEQUENCE [LARGE SCALE GENOMIC DNA]</scope>
    <source>
        <strain evidence="3">cv. Tatra</strain>
        <tissue evidence="2">Young leaves</tissue>
    </source>
</reference>
<dbReference type="Proteomes" id="UP000236291">
    <property type="component" value="Unassembled WGS sequence"/>
</dbReference>
<comment type="caution">
    <text evidence="2">The sequence shown here is derived from an EMBL/GenBank/DDBJ whole genome shotgun (WGS) entry which is preliminary data.</text>
</comment>